<sequence>MNHDTPQPTVPDHNPHSDTGQPLRLEVSHHEMGDAFDNGTATTLSDTITDFVLYQNAWWIADLAGWLRITDDLTIHRLERHARWARQK</sequence>
<reference evidence="2" key="2">
    <citation type="submission" date="2020-09" db="EMBL/GenBank/DDBJ databases">
        <authorList>
            <person name="Sun Q."/>
            <person name="Ohkuma M."/>
        </authorList>
    </citation>
    <scope>NUCLEOTIDE SEQUENCE</scope>
    <source>
        <strain evidence="2">JCM 3090</strain>
    </source>
</reference>
<feature type="region of interest" description="Disordered" evidence="1">
    <location>
        <begin position="1"/>
        <end position="24"/>
    </location>
</feature>
<organism evidence="2 3">
    <name type="scientific">Pilimelia anulata</name>
    <dbReference type="NCBI Taxonomy" id="53371"/>
    <lineage>
        <taxon>Bacteria</taxon>
        <taxon>Bacillati</taxon>
        <taxon>Actinomycetota</taxon>
        <taxon>Actinomycetes</taxon>
        <taxon>Micromonosporales</taxon>
        <taxon>Micromonosporaceae</taxon>
        <taxon>Pilimelia</taxon>
    </lineage>
</organism>
<dbReference type="AlphaFoldDB" id="A0A8J3F5U6"/>
<accession>A0A8J3F5U6</accession>
<evidence type="ECO:0000313" key="3">
    <source>
        <dbReference type="Proteomes" id="UP000649739"/>
    </source>
</evidence>
<dbReference type="RefSeq" id="WP_189168042.1">
    <property type="nucleotide sequence ID" value="NZ_BMQB01000001.1"/>
</dbReference>
<gene>
    <name evidence="2" type="ORF">GCM10010123_01560</name>
</gene>
<evidence type="ECO:0000313" key="2">
    <source>
        <dbReference type="EMBL" id="GGJ75247.1"/>
    </source>
</evidence>
<dbReference type="EMBL" id="BMQB01000001">
    <property type="protein sequence ID" value="GGJ75247.1"/>
    <property type="molecule type" value="Genomic_DNA"/>
</dbReference>
<evidence type="ECO:0000256" key="1">
    <source>
        <dbReference type="SAM" id="MobiDB-lite"/>
    </source>
</evidence>
<keyword evidence="3" id="KW-1185">Reference proteome</keyword>
<reference evidence="2" key="1">
    <citation type="journal article" date="2014" name="Int. J. Syst. Evol. Microbiol.">
        <title>Complete genome sequence of Corynebacterium casei LMG S-19264T (=DSM 44701T), isolated from a smear-ripened cheese.</title>
        <authorList>
            <consortium name="US DOE Joint Genome Institute (JGI-PGF)"/>
            <person name="Walter F."/>
            <person name="Albersmeier A."/>
            <person name="Kalinowski J."/>
            <person name="Ruckert C."/>
        </authorList>
    </citation>
    <scope>NUCLEOTIDE SEQUENCE</scope>
    <source>
        <strain evidence="2">JCM 3090</strain>
    </source>
</reference>
<comment type="caution">
    <text evidence="2">The sequence shown here is derived from an EMBL/GenBank/DDBJ whole genome shotgun (WGS) entry which is preliminary data.</text>
</comment>
<protein>
    <submittedName>
        <fullName evidence="2">Uncharacterized protein</fullName>
    </submittedName>
</protein>
<proteinExistence type="predicted"/>
<name>A0A8J3F5U6_9ACTN</name>
<dbReference type="Proteomes" id="UP000649739">
    <property type="component" value="Unassembled WGS sequence"/>
</dbReference>